<dbReference type="SUPFAM" id="SSF88697">
    <property type="entry name" value="PUA domain-like"/>
    <property type="match status" value="1"/>
</dbReference>
<evidence type="ECO:0000313" key="2">
    <source>
        <dbReference type="Proteomes" id="UP000177507"/>
    </source>
</evidence>
<gene>
    <name evidence="1" type="ORF">A2831_01290</name>
</gene>
<reference evidence="1 2" key="1">
    <citation type="journal article" date="2016" name="Nat. Commun.">
        <title>Thousands of microbial genomes shed light on interconnected biogeochemical processes in an aquifer system.</title>
        <authorList>
            <person name="Anantharaman K."/>
            <person name="Brown C.T."/>
            <person name="Hug L.A."/>
            <person name="Sharon I."/>
            <person name="Castelle C.J."/>
            <person name="Probst A.J."/>
            <person name="Thomas B.C."/>
            <person name="Singh A."/>
            <person name="Wilkins M.J."/>
            <person name="Karaoz U."/>
            <person name="Brodie E.L."/>
            <person name="Williams K.H."/>
            <person name="Hubbard S.S."/>
            <person name="Banfield J.F."/>
        </authorList>
    </citation>
    <scope>NUCLEOTIDE SEQUENCE [LARGE SCALE GENOMIC DNA]</scope>
</reference>
<dbReference type="Proteomes" id="UP000177507">
    <property type="component" value="Unassembled WGS sequence"/>
</dbReference>
<dbReference type="EMBL" id="MGJI01000022">
    <property type="protein sequence ID" value="OGN04317.1"/>
    <property type="molecule type" value="Genomic_DNA"/>
</dbReference>
<name>A0A1F8ETW6_9BACT</name>
<accession>A0A1F8ETW6</accession>
<evidence type="ECO:0000313" key="1">
    <source>
        <dbReference type="EMBL" id="OGN04317.1"/>
    </source>
</evidence>
<dbReference type="Gene3D" id="2.30.130.30">
    <property type="entry name" value="Hypothetical protein"/>
    <property type="match status" value="1"/>
</dbReference>
<dbReference type="AlphaFoldDB" id="A0A1F8ETW6"/>
<sequence>MKNKLYTLRFKAVNRDIFDAIRGGKKKVETRAATAKYRNIKAGDLVILVCSKNKFTKLIAKAKIFKTIEALLKKYKVKEINPNVKSES</sequence>
<protein>
    <recommendedName>
        <fullName evidence="3">ASCH domain-containing protein</fullName>
    </recommendedName>
</protein>
<dbReference type="STRING" id="1802668.A2831_01290"/>
<evidence type="ECO:0008006" key="3">
    <source>
        <dbReference type="Google" id="ProtNLM"/>
    </source>
</evidence>
<organism evidence="1 2">
    <name type="scientific">Candidatus Yanofskybacteria bacterium RIFCSPHIGHO2_01_FULL_44_17</name>
    <dbReference type="NCBI Taxonomy" id="1802668"/>
    <lineage>
        <taxon>Bacteria</taxon>
        <taxon>Candidatus Yanofskyibacteriota</taxon>
    </lineage>
</organism>
<dbReference type="InterPro" id="IPR015947">
    <property type="entry name" value="PUA-like_sf"/>
</dbReference>
<proteinExistence type="predicted"/>
<comment type="caution">
    <text evidence="1">The sequence shown here is derived from an EMBL/GenBank/DDBJ whole genome shotgun (WGS) entry which is preliminary data.</text>
</comment>